<evidence type="ECO:0000313" key="3">
    <source>
        <dbReference type="EMBL" id="WNG47116.1"/>
    </source>
</evidence>
<accession>A0ABY9WTJ2</accession>
<protein>
    <submittedName>
        <fullName evidence="3">FAD-dependent oxidoreductase</fullName>
    </submittedName>
</protein>
<dbReference type="SUPFAM" id="SSF51905">
    <property type="entry name" value="FAD/NAD(P)-binding domain"/>
    <property type="match status" value="1"/>
</dbReference>
<proteinExistence type="predicted"/>
<dbReference type="InterPro" id="IPR050464">
    <property type="entry name" value="Zeta_carotene_desat/Oxidored"/>
</dbReference>
<dbReference type="PANTHER" id="PTHR42923">
    <property type="entry name" value="PROTOPORPHYRINOGEN OXIDASE"/>
    <property type="match status" value="1"/>
</dbReference>
<gene>
    <name evidence="3" type="ORF">F0U60_25555</name>
</gene>
<dbReference type="Gene3D" id="3.50.50.60">
    <property type="entry name" value="FAD/NAD(P)-binding domain"/>
    <property type="match status" value="1"/>
</dbReference>
<dbReference type="EMBL" id="CP043494">
    <property type="protein sequence ID" value="WNG47116.1"/>
    <property type="molecule type" value="Genomic_DNA"/>
</dbReference>
<organism evidence="3 4">
    <name type="scientific">Archangium minus</name>
    <dbReference type="NCBI Taxonomy" id="83450"/>
    <lineage>
        <taxon>Bacteria</taxon>
        <taxon>Pseudomonadati</taxon>
        <taxon>Myxococcota</taxon>
        <taxon>Myxococcia</taxon>
        <taxon>Myxococcales</taxon>
        <taxon>Cystobacterineae</taxon>
        <taxon>Archangiaceae</taxon>
        <taxon>Archangium</taxon>
    </lineage>
</organism>
<name>A0ABY9WTJ2_9BACT</name>
<dbReference type="InterPro" id="IPR002937">
    <property type="entry name" value="Amino_oxidase"/>
</dbReference>
<dbReference type="Pfam" id="PF01593">
    <property type="entry name" value="Amino_oxidase"/>
    <property type="match status" value="1"/>
</dbReference>
<feature type="region of interest" description="Disordered" evidence="1">
    <location>
        <begin position="13"/>
        <end position="33"/>
    </location>
</feature>
<feature type="domain" description="Amine oxidase" evidence="2">
    <location>
        <begin position="44"/>
        <end position="488"/>
    </location>
</feature>
<evidence type="ECO:0000256" key="1">
    <source>
        <dbReference type="SAM" id="MobiDB-lite"/>
    </source>
</evidence>
<sequence>MRLPLALPKLSTGRFSPERLAPSPQARRPRAPEGLSAAVVGGGLAGMAAATVLAERGVRVTVIEREPFLGGRVAAWRERLADGEPFDMERGFHAFFRQYYNLRALLRRVDPRLERLRRLEDYPIYGPGGSMESFSNLPALPPFNLISLVRRSPSLRLMELRHIDVRSGLAMLAFDMERTYATFDHRNAREYLDSLRFPPHARRMMFNVFSHSFFNPEEDMSAAELLMMFHFYFMGNPEGLVFDVLDESFASALWHPLRRYLEKRHVQFRLGQSVTAVNPREDGGVRIQVEDAEPVEADAVVLATTVPALQRIVTNSPELLDRGWREKVLGLSLTSPFAVWRLWLDRPSGPGRHPFVGTTGLGIIDNISLYHLFEGESRRWAARTGGSVVELHAYGLPLELDEESVRRELLGGLHTLYPELRDARTLEERFLLRRDCPSFAPGSFRTRPTVETPSPRVALAGDFVRLPIPTALMERATTSGFMAANHLLEGWGIQGEEIWSVPRAGLLAGLATARDPGAAALQPS</sequence>
<evidence type="ECO:0000259" key="2">
    <source>
        <dbReference type="Pfam" id="PF01593"/>
    </source>
</evidence>
<dbReference type="PRINTS" id="PR00419">
    <property type="entry name" value="ADXRDTASE"/>
</dbReference>
<feature type="compositionally biased region" description="Low complexity" evidence="1">
    <location>
        <begin position="19"/>
        <end position="33"/>
    </location>
</feature>
<evidence type="ECO:0000313" key="4">
    <source>
        <dbReference type="Proteomes" id="UP001611383"/>
    </source>
</evidence>
<dbReference type="InterPro" id="IPR036188">
    <property type="entry name" value="FAD/NAD-bd_sf"/>
</dbReference>
<reference evidence="3 4" key="1">
    <citation type="submission" date="2019-08" db="EMBL/GenBank/DDBJ databases">
        <title>Archangium and Cystobacter genomes.</title>
        <authorList>
            <person name="Chen I.-C.K."/>
            <person name="Wielgoss S."/>
        </authorList>
    </citation>
    <scope>NUCLEOTIDE SEQUENCE [LARGE SCALE GENOMIC DNA]</scope>
    <source>
        <strain evidence="3 4">Cbm 6</strain>
    </source>
</reference>
<keyword evidence="4" id="KW-1185">Reference proteome</keyword>
<dbReference type="PANTHER" id="PTHR42923:SF43">
    <property type="entry name" value="AMINE OXIDASE"/>
    <property type="match status" value="1"/>
</dbReference>
<dbReference type="RefSeq" id="WP_395824361.1">
    <property type="nucleotide sequence ID" value="NZ_CP043494.1"/>
</dbReference>
<dbReference type="Proteomes" id="UP001611383">
    <property type="component" value="Chromosome"/>
</dbReference>